<keyword evidence="2" id="KW-1185">Reference proteome</keyword>
<protein>
    <submittedName>
        <fullName evidence="1">Uncharacterized protein</fullName>
    </submittedName>
</protein>
<dbReference type="EMBL" id="BAAAZO010000009">
    <property type="protein sequence ID" value="GAA3626324.1"/>
    <property type="molecule type" value="Genomic_DNA"/>
</dbReference>
<evidence type="ECO:0000313" key="1">
    <source>
        <dbReference type="EMBL" id="GAA3626324.1"/>
    </source>
</evidence>
<comment type="caution">
    <text evidence="1">The sequence shown here is derived from an EMBL/GenBank/DDBJ whole genome shotgun (WGS) entry which is preliminary data.</text>
</comment>
<sequence>MLVGPANSVFKMVFAGPPGNTAGHSARQFAGGSGRLPGPDREGRLFRGRGSPAVRVLAVQGTRGGGGPPVAPLVPVPENFTHNVETTSPEEGHRRVTRFLDDPDINQFTYPTSHFVLHLRFPLPLPTGIDVPTDT</sequence>
<gene>
    <name evidence="1" type="ORF">GCM10022223_49480</name>
</gene>
<reference evidence="2" key="1">
    <citation type="journal article" date="2019" name="Int. J. Syst. Evol. Microbiol.">
        <title>The Global Catalogue of Microorganisms (GCM) 10K type strain sequencing project: providing services to taxonomists for standard genome sequencing and annotation.</title>
        <authorList>
            <consortium name="The Broad Institute Genomics Platform"/>
            <consortium name="The Broad Institute Genome Sequencing Center for Infectious Disease"/>
            <person name="Wu L."/>
            <person name="Ma J."/>
        </authorList>
    </citation>
    <scope>NUCLEOTIDE SEQUENCE [LARGE SCALE GENOMIC DNA]</scope>
    <source>
        <strain evidence="2">JCM 16902</strain>
    </source>
</reference>
<proteinExistence type="predicted"/>
<organism evidence="1 2">
    <name type="scientific">Kineosporia mesophila</name>
    <dbReference type="NCBI Taxonomy" id="566012"/>
    <lineage>
        <taxon>Bacteria</taxon>
        <taxon>Bacillati</taxon>
        <taxon>Actinomycetota</taxon>
        <taxon>Actinomycetes</taxon>
        <taxon>Kineosporiales</taxon>
        <taxon>Kineosporiaceae</taxon>
        <taxon>Kineosporia</taxon>
    </lineage>
</organism>
<name>A0ABP7A747_9ACTN</name>
<evidence type="ECO:0000313" key="2">
    <source>
        <dbReference type="Proteomes" id="UP001501074"/>
    </source>
</evidence>
<dbReference type="Proteomes" id="UP001501074">
    <property type="component" value="Unassembled WGS sequence"/>
</dbReference>
<accession>A0ABP7A747</accession>